<protein>
    <submittedName>
        <fullName evidence="2">Uncharacterized protein</fullName>
    </submittedName>
</protein>
<dbReference type="AlphaFoldDB" id="A0A5C3KNI5"/>
<accession>A0A5C3KNI5</accession>
<evidence type="ECO:0000256" key="1">
    <source>
        <dbReference type="SAM" id="MobiDB-lite"/>
    </source>
</evidence>
<dbReference type="STRING" id="230819.A0A5C3KNI5"/>
<dbReference type="EMBL" id="ML210268">
    <property type="protein sequence ID" value="TFK21443.1"/>
    <property type="molecule type" value="Genomic_DNA"/>
</dbReference>
<evidence type="ECO:0000313" key="3">
    <source>
        <dbReference type="Proteomes" id="UP000307440"/>
    </source>
</evidence>
<reference evidence="2 3" key="1">
    <citation type="journal article" date="2019" name="Nat. Ecol. Evol.">
        <title>Megaphylogeny resolves global patterns of mushroom evolution.</title>
        <authorList>
            <person name="Varga T."/>
            <person name="Krizsan K."/>
            <person name="Foldi C."/>
            <person name="Dima B."/>
            <person name="Sanchez-Garcia M."/>
            <person name="Sanchez-Ramirez S."/>
            <person name="Szollosi G.J."/>
            <person name="Szarkandi J.G."/>
            <person name="Papp V."/>
            <person name="Albert L."/>
            <person name="Andreopoulos W."/>
            <person name="Angelini C."/>
            <person name="Antonin V."/>
            <person name="Barry K.W."/>
            <person name="Bougher N.L."/>
            <person name="Buchanan P."/>
            <person name="Buyck B."/>
            <person name="Bense V."/>
            <person name="Catcheside P."/>
            <person name="Chovatia M."/>
            <person name="Cooper J."/>
            <person name="Damon W."/>
            <person name="Desjardin D."/>
            <person name="Finy P."/>
            <person name="Geml J."/>
            <person name="Haridas S."/>
            <person name="Hughes K."/>
            <person name="Justo A."/>
            <person name="Karasinski D."/>
            <person name="Kautmanova I."/>
            <person name="Kiss B."/>
            <person name="Kocsube S."/>
            <person name="Kotiranta H."/>
            <person name="LaButti K.M."/>
            <person name="Lechner B.E."/>
            <person name="Liimatainen K."/>
            <person name="Lipzen A."/>
            <person name="Lukacs Z."/>
            <person name="Mihaltcheva S."/>
            <person name="Morgado L.N."/>
            <person name="Niskanen T."/>
            <person name="Noordeloos M.E."/>
            <person name="Ohm R.A."/>
            <person name="Ortiz-Santana B."/>
            <person name="Ovrebo C."/>
            <person name="Racz N."/>
            <person name="Riley R."/>
            <person name="Savchenko A."/>
            <person name="Shiryaev A."/>
            <person name="Soop K."/>
            <person name="Spirin V."/>
            <person name="Szebenyi C."/>
            <person name="Tomsovsky M."/>
            <person name="Tulloss R.E."/>
            <person name="Uehling J."/>
            <person name="Grigoriev I.V."/>
            <person name="Vagvolgyi C."/>
            <person name="Papp T."/>
            <person name="Martin F.M."/>
            <person name="Miettinen O."/>
            <person name="Hibbett D.S."/>
            <person name="Nagy L.G."/>
        </authorList>
    </citation>
    <scope>NUCLEOTIDE SEQUENCE [LARGE SCALE GENOMIC DNA]</scope>
    <source>
        <strain evidence="2 3">CBS 121175</strain>
    </source>
</reference>
<organism evidence="2 3">
    <name type="scientific">Coprinopsis marcescibilis</name>
    <name type="common">Agaric fungus</name>
    <name type="synonym">Psathyrella marcescibilis</name>
    <dbReference type="NCBI Taxonomy" id="230819"/>
    <lineage>
        <taxon>Eukaryota</taxon>
        <taxon>Fungi</taxon>
        <taxon>Dikarya</taxon>
        <taxon>Basidiomycota</taxon>
        <taxon>Agaricomycotina</taxon>
        <taxon>Agaricomycetes</taxon>
        <taxon>Agaricomycetidae</taxon>
        <taxon>Agaricales</taxon>
        <taxon>Agaricineae</taxon>
        <taxon>Psathyrellaceae</taxon>
        <taxon>Coprinopsis</taxon>
    </lineage>
</organism>
<sequence>MQPYNPLEPSQSSLEHRNRLSNLITSLRRVRPRVPFWQLAAHRLPTLWGLYRGLLKTAPHDQIRWRVRKIFQKNQHLTGTGKTIECLNLGYKYLDAFKRASNGDLKTQAVLARYARLIDVKRESEHWKQVLREELEWQERLRNKPRLTGSLQRSTLDNRPLPRLSPQPEHFAQMFIRRRRTRENRLKRQRRNYELVQDIQHETNFERNLLRTVGDRRLQPVFEGSYDQWIEPLQQDLENINRSHELDRVRLATPVSPELVATLSAARRYKIENKTREKDRERRGVELARTIRRKRQGPPAHILCKMSEKEKEIDRIIRSPSEGGYVAQVKLAAGMKLKTGDKWKKEIEASPKAKIREERILRENEKRAKMTDTTT</sequence>
<dbReference type="Proteomes" id="UP000307440">
    <property type="component" value="Unassembled WGS sequence"/>
</dbReference>
<name>A0A5C3KNI5_COPMA</name>
<proteinExistence type="predicted"/>
<gene>
    <name evidence="2" type="ORF">FA15DRAFT_672557</name>
</gene>
<feature type="region of interest" description="Disordered" evidence="1">
    <location>
        <begin position="148"/>
        <end position="167"/>
    </location>
</feature>
<dbReference type="OrthoDB" id="2571149at2759"/>
<keyword evidence="3" id="KW-1185">Reference proteome</keyword>
<evidence type="ECO:0000313" key="2">
    <source>
        <dbReference type="EMBL" id="TFK21443.1"/>
    </source>
</evidence>